<gene>
    <name evidence="1" type="ORF">SDC9_36801</name>
</gene>
<dbReference type="AlphaFoldDB" id="A0A644VHP7"/>
<proteinExistence type="predicted"/>
<name>A0A644VHP7_9ZZZZ</name>
<accession>A0A644VHP7</accession>
<evidence type="ECO:0000313" key="1">
    <source>
        <dbReference type="EMBL" id="MPL90745.1"/>
    </source>
</evidence>
<reference evidence="1" key="1">
    <citation type="submission" date="2019-08" db="EMBL/GenBank/DDBJ databases">
        <authorList>
            <person name="Kucharzyk K."/>
            <person name="Murdoch R.W."/>
            <person name="Higgins S."/>
            <person name="Loffler F."/>
        </authorList>
    </citation>
    <scope>NUCLEOTIDE SEQUENCE</scope>
</reference>
<protein>
    <submittedName>
        <fullName evidence="1">Uncharacterized protein</fullName>
    </submittedName>
</protein>
<dbReference type="EMBL" id="VSSQ01000312">
    <property type="protein sequence ID" value="MPL90745.1"/>
    <property type="molecule type" value="Genomic_DNA"/>
</dbReference>
<comment type="caution">
    <text evidence="1">The sequence shown here is derived from an EMBL/GenBank/DDBJ whole genome shotgun (WGS) entry which is preliminary data.</text>
</comment>
<sequence>MTSTLDVVVSIDGENAFSAPRFCSLMSLTRTSAANEKLPDAIPLAMAPPMLPAPMTAIFKIDVSIAVCLITQR</sequence>
<organism evidence="1">
    <name type="scientific">bioreactor metagenome</name>
    <dbReference type="NCBI Taxonomy" id="1076179"/>
    <lineage>
        <taxon>unclassified sequences</taxon>
        <taxon>metagenomes</taxon>
        <taxon>ecological metagenomes</taxon>
    </lineage>
</organism>